<protein>
    <submittedName>
        <fullName evidence="2">Uncharacterized protein</fullName>
    </submittedName>
</protein>
<evidence type="ECO:0000256" key="1">
    <source>
        <dbReference type="SAM" id="Phobius"/>
    </source>
</evidence>
<keyword evidence="1" id="KW-0472">Membrane</keyword>
<comment type="caution">
    <text evidence="2">The sequence shown here is derived from an EMBL/GenBank/DDBJ whole genome shotgun (WGS) entry which is preliminary data.</text>
</comment>
<feature type="non-terminal residue" evidence="2">
    <location>
        <position position="77"/>
    </location>
</feature>
<evidence type="ECO:0000313" key="2">
    <source>
        <dbReference type="EMBL" id="KOS44239.1"/>
    </source>
</evidence>
<proteinExistence type="predicted"/>
<dbReference type="Proteomes" id="UP000037696">
    <property type="component" value="Unassembled WGS sequence"/>
</dbReference>
<keyword evidence="3" id="KW-1185">Reference proteome</keyword>
<accession>A0A0M9WGQ6</accession>
<dbReference type="AlphaFoldDB" id="A0A0M9WGQ6"/>
<reference evidence="2 3" key="1">
    <citation type="submission" date="2015-08" db="EMBL/GenBank/DDBJ databases">
        <title>Genome sequencing of Penicillium nordicum.</title>
        <authorList>
            <person name="Nguyen H.D."/>
            <person name="Seifert K.A."/>
        </authorList>
    </citation>
    <scope>NUCLEOTIDE SEQUENCE [LARGE SCALE GENOMIC DNA]</scope>
    <source>
        <strain evidence="2 3">DAOMC 185683</strain>
    </source>
</reference>
<keyword evidence="1" id="KW-0812">Transmembrane</keyword>
<sequence length="77" mass="8349">MLRKLSLVPLLAAITIYHLNSILSIRSDRNSSGTKVGYSITIALSSKKIRVSLVVCLGVSSCITIGSYSLLRRKKPS</sequence>
<organism evidence="2 3">
    <name type="scientific">Penicillium nordicum</name>
    <dbReference type="NCBI Taxonomy" id="229535"/>
    <lineage>
        <taxon>Eukaryota</taxon>
        <taxon>Fungi</taxon>
        <taxon>Dikarya</taxon>
        <taxon>Ascomycota</taxon>
        <taxon>Pezizomycotina</taxon>
        <taxon>Eurotiomycetes</taxon>
        <taxon>Eurotiomycetidae</taxon>
        <taxon>Eurotiales</taxon>
        <taxon>Aspergillaceae</taxon>
        <taxon>Penicillium</taxon>
    </lineage>
</organism>
<feature type="transmembrane region" description="Helical" evidence="1">
    <location>
        <begin position="48"/>
        <end position="71"/>
    </location>
</feature>
<dbReference type="EMBL" id="LHQQ01000065">
    <property type="protein sequence ID" value="KOS44239.1"/>
    <property type="molecule type" value="Genomic_DNA"/>
</dbReference>
<keyword evidence="1" id="KW-1133">Transmembrane helix</keyword>
<name>A0A0M9WGQ6_9EURO</name>
<evidence type="ECO:0000313" key="3">
    <source>
        <dbReference type="Proteomes" id="UP000037696"/>
    </source>
</evidence>
<gene>
    <name evidence="2" type="ORF">ACN38_g4881</name>
</gene>